<dbReference type="GO" id="GO:0033214">
    <property type="term" value="P:siderophore-iron import into cell"/>
    <property type="evidence" value="ECO:0007669"/>
    <property type="project" value="TreeGrafter"/>
</dbReference>
<keyword evidence="6 8" id="KW-1133">Transmembrane helix</keyword>
<evidence type="ECO:0000256" key="3">
    <source>
        <dbReference type="ARBA" id="ARBA00022448"/>
    </source>
</evidence>
<dbReference type="InterPro" id="IPR000522">
    <property type="entry name" value="ABC_transptr_permease_BtuC"/>
</dbReference>
<feature type="transmembrane region" description="Helical" evidence="8">
    <location>
        <begin position="265"/>
        <end position="287"/>
    </location>
</feature>
<feature type="transmembrane region" description="Helical" evidence="8">
    <location>
        <begin position="37"/>
        <end position="58"/>
    </location>
</feature>
<evidence type="ECO:0000256" key="8">
    <source>
        <dbReference type="SAM" id="Phobius"/>
    </source>
</evidence>
<keyword evidence="4" id="KW-1003">Cell membrane</keyword>
<dbReference type="RefSeq" id="WP_012832558.1">
    <property type="nucleotide sequence ID" value="NC_013441.1"/>
</dbReference>
<dbReference type="OrthoDB" id="4455417at2"/>
<reference evidence="10" key="1">
    <citation type="submission" date="2009-10" db="EMBL/GenBank/DDBJ databases">
        <title>The complete chromosome of Gordonia bronchialis DSM 43247.</title>
        <authorList>
            <consortium name="US DOE Joint Genome Institute (JGI-PGF)"/>
            <person name="Lucas S."/>
            <person name="Copeland A."/>
            <person name="Lapidus A."/>
            <person name="Glavina del Rio T."/>
            <person name="Dalin E."/>
            <person name="Tice H."/>
            <person name="Bruce D."/>
            <person name="Goodwin L."/>
            <person name="Pitluck S."/>
            <person name="Kyrpides N."/>
            <person name="Mavromatis K."/>
            <person name="Ivanova N."/>
            <person name="Ovchinnikova G."/>
            <person name="Saunders E."/>
            <person name="Brettin T."/>
            <person name="Detter J.C."/>
            <person name="Han C."/>
            <person name="Larimer F."/>
            <person name="Land M."/>
            <person name="Hauser L."/>
            <person name="Markowitz V."/>
            <person name="Cheng J.-F."/>
            <person name="Hugenholtz P."/>
            <person name="Woyke T."/>
            <person name="Wu D."/>
            <person name="Jando M."/>
            <person name="Schneider S."/>
            <person name="Goeker M."/>
            <person name="Klenk H.-P."/>
            <person name="Eisen J.A."/>
        </authorList>
    </citation>
    <scope>NUCLEOTIDE SEQUENCE [LARGE SCALE GENOMIC DNA]</scope>
    <source>
        <strain evidence="10">ATCC 25592 / DSM 43247 / BCRC 13721 / JCM 3198 / KCTC 3076 / NBRC 16047 / NCTC 10667</strain>
    </source>
</reference>
<keyword evidence="7 8" id="KW-0472">Membrane</keyword>
<evidence type="ECO:0000256" key="5">
    <source>
        <dbReference type="ARBA" id="ARBA00022692"/>
    </source>
</evidence>
<feature type="transmembrane region" description="Helical" evidence="8">
    <location>
        <begin position="122"/>
        <end position="140"/>
    </location>
</feature>
<dbReference type="EMBL" id="CP001802">
    <property type="protein sequence ID" value="ACY19971.1"/>
    <property type="molecule type" value="Genomic_DNA"/>
</dbReference>
<feature type="transmembrane region" description="Helical" evidence="8">
    <location>
        <begin position="92"/>
        <end position="113"/>
    </location>
</feature>
<dbReference type="STRING" id="526226.Gbro_0645"/>
<name>D0L284_GORB4</name>
<protein>
    <submittedName>
        <fullName evidence="9">Transport system permease protein</fullName>
    </submittedName>
</protein>
<feature type="transmembrane region" description="Helical" evidence="8">
    <location>
        <begin position="221"/>
        <end position="240"/>
    </location>
</feature>
<dbReference type="Gene3D" id="1.10.3470.10">
    <property type="entry name" value="ABC transporter involved in vitamin B12 uptake, BtuC"/>
    <property type="match status" value="1"/>
</dbReference>
<keyword evidence="10" id="KW-1185">Reference proteome</keyword>
<keyword evidence="5 8" id="KW-0812">Transmembrane</keyword>
<evidence type="ECO:0000313" key="9">
    <source>
        <dbReference type="EMBL" id="ACY19971.1"/>
    </source>
</evidence>
<dbReference type="KEGG" id="gbr:Gbro_0645"/>
<comment type="subcellular location">
    <subcellularLocation>
        <location evidence="1">Cell membrane</location>
        <topology evidence="1">Multi-pass membrane protein</topology>
    </subcellularLocation>
</comment>
<evidence type="ECO:0000256" key="7">
    <source>
        <dbReference type="ARBA" id="ARBA00023136"/>
    </source>
</evidence>
<evidence type="ECO:0000256" key="1">
    <source>
        <dbReference type="ARBA" id="ARBA00004651"/>
    </source>
</evidence>
<comment type="similarity">
    <text evidence="2">Belongs to the binding-protein-dependent transport system permease family. FecCD subfamily.</text>
</comment>
<dbReference type="InterPro" id="IPR037294">
    <property type="entry name" value="ABC_BtuC-like"/>
</dbReference>
<evidence type="ECO:0000313" key="10">
    <source>
        <dbReference type="Proteomes" id="UP000001219"/>
    </source>
</evidence>
<feature type="transmembrane region" description="Helical" evidence="8">
    <location>
        <begin position="174"/>
        <end position="195"/>
    </location>
</feature>
<dbReference type="SUPFAM" id="SSF81345">
    <property type="entry name" value="ABC transporter involved in vitamin B12 uptake, BtuC"/>
    <property type="match status" value="1"/>
</dbReference>
<dbReference type="AlphaFoldDB" id="D0L284"/>
<dbReference type="Pfam" id="PF01032">
    <property type="entry name" value="FecCD"/>
    <property type="match status" value="1"/>
</dbReference>
<evidence type="ECO:0000256" key="6">
    <source>
        <dbReference type="ARBA" id="ARBA00022989"/>
    </source>
</evidence>
<accession>D0L284</accession>
<dbReference type="eggNOG" id="COG4779">
    <property type="taxonomic scope" value="Bacteria"/>
</dbReference>
<proteinExistence type="inferred from homology"/>
<evidence type="ECO:0000256" key="2">
    <source>
        <dbReference type="ARBA" id="ARBA00007935"/>
    </source>
</evidence>
<keyword evidence="3" id="KW-0813">Transport</keyword>
<sequence length="360" mass="37173">MSGHIDSSPTPAESIDFGRATLRWRWRGYSLRTDRRAFVVATALAIITVVTTVIALGAGDYTVSPLDVIRAAFGAGDPAAQLAIREWQAPRVVAALAFGAALALSGAIFQLLTRNPLGSPDIIGFGVGSYTGALVVSVVLSGTYLMTAAGALAGGLLTAVVVYALAFRQGVSGFRLVIIGVAISAMLSAANYWLILRAELTDAMNAAQWGAGNLSTVTWDLLTPALAVIAVLIVGVAMLARRNPILELGPDLGQTLGAQTRAVQILLPTLGVALTAAATAVAGPIAFIALSSPHIARRLVGGGQTPLAATALTGSSLLLISDLIAARAFSPKVLPVGVVTVCLGGCYLCYLLYRELRQDR</sequence>
<reference evidence="9 10" key="2">
    <citation type="journal article" date="2010" name="Stand. Genomic Sci.">
        <title>Complete genome sequence of Gordonia bronchialis type strain (3410).</title>
        <authorList>
            <person name="Ivanova N."/>
            <person name="Sikorski J."/>
            <person name="Jando M."/>
            <person name="Lapidus A."/>
            <person name="Nolan M."/>
            <person name="Lucas S."/>
            <person name="Del Rio T.G."/>
            <person name="Tice H."/>
            <person name="Copeland A."/>
            <person name="Cheng J.F."/>
            <person name="Chen F."/>
            <person name="Bruce D."/>
            <person name="Goodwin L."/>
            <person name="Pitluck S."/>
            <person name="Mavromatis K."/>
            <person name="Ovchinnikova G."/>
            <person name="Pati A."/>
            <person name="Chen A."/>
            <person name="Palaniappan K."/>
            <person name="Land M."/>
            <person name="Hauser L."/>
            <person name="Chang Y.J."/>
            <person name="Jeffries C.D."/>
            <person name="Chain P."/>
            <person name="Saunders E."/>
            <person name="Han C."/>
            <person name="Detter J.C."/>
            <person name="Brettin T."/>
            <person name="Rohde M."/>
            <person name="Goker M."/>
            <person name="Bristow J."/>
            <person name="Eisen J.A."/>
            <person name="Markowitz V."/>
            <person name="Hugenholtz P."/>
            <person name="Klenk H.P."/>
            <person name="Kyrpides N.C."/>
        </authorList>
    </citation>
    <scope>NUCLEOTIDE SEQUENCE [LARGE SCALE GENOMIC DNA]</scope>
    <source>
        <strain evidence="10">ATCC 25592 / DSM 43247 / BCRC 13721 / JCM 3198 / KCTC 3076 / NBRC 16047 / NCTC 10667</strain>
    </source>
</reference>
<dbReference type="GO" id="GO:0022857">
    <property type="term" value="F:transmembrane transporter activity"/>
    <property type="evidence" value="ECO:0007669"/>
    <property type="project" value="InterPro"/>
</dbReference>
<dbReference type="HOGENOM" id="CLU_013016_1_1_11"/>
<gene>
    <name evidence="9" type="ordered locus">Gbro_0645</name>
</gene>
<feature type="transmembrane region" description="Helical" evidence="8">
    <location>
        <begin position="333"/>
        <end position="353"/>
    </location>
</feature>
<evidence type="ECO:0000256" key="4">
    <source>
        <dbReference type="ARBA" id="ARBA00022475"/>
    </source>
</evidence>
<dbReference type="PANTHER" id="PTHR30472:SF24">
    <property type="entry name" value="FERRIC ENTEROBACTIN TRANSPORT SYSTEM PERMEASE PROTEIN FEPG"/>
    <property type="match status" value="1"/>
</dbReference>
<feature type="transmembrane region" description="Helical" evidence="8">
    <location>
        <begin position="146"/>
        <end position="167"/>
    </location>
</feature>
<organism evidence="9 10">
    <name type="scientific">Gordonia bronchialis (strain ATCC 25592 / DSM 43247 / BCRC 13721 / JCM 3198 / KCTC 3076 / NBRC 16047 / NCTC 10667)</name>
    <name type="common">Rhodococcus bronchialis</name>
    <dbReference type="NCBI Taxonomy" id="526226"/>
    <lineage>
        <taxon>Bacteria</taxon>
        <taxon>Bacillati</taxon>
        <taxon>Actinomycetota</taxon>
        <taxon>Actinomycetes</taxon>
        <taxon>Mycobacteriales</taxon>
        <taxon>Gordoniaceae</taxon>
        <taxon>Gordonia</taxon>
    </lineage>
</organism>
<dbReference type="CDD" id="cd06550">
    <property type="entry name" value="TM_ABC_iron-siderophores_like"/>
    <property type="match status" value="1"/>
</dbReference>
<dbReference type="GO" id="GO:0005886">
    <property type="term" value="C:plasma membrane"/>
    <property type="evidence" value="ECO:0007669"/>
    <property type="project" value="UniProtKB-SubCell"/>
</dbReference>
<dbReference type="Proteomes" id="UP000001219">
    <property type="component" value="Chromosome"/>
</dbReference>
<dbReference type="PANTHER" id="PTHR30472">
    <property type="entry name" value="FERRIC ENTEROBACTIN TRANSPORT SYSTEM PERMEASE PROTEIN"/>
    <property type="match status" value="1"/>
</dbReference>